<evidence type="ECO:0000313" key="4">
    <source>
        <dbReference type="EMBL" id="GFP34925.1"/>
    </source>
</evidence>
<dbReference type="EMBL" id="BLSB01000033">
    <property type="protein sequence ID" value="GFP34925.1"/>
    <property type="molecule type" value="Genomic_DNA"/>
</dbReference>
<name>A0A6V8PQL6_9ACTN</name>
<dbReference type="Pfam" id="PF04365">
    <property type="entry name" value="BrnT_toxin"/>
    <property type="match status" value="1"/>
</dbReference>
<organism evidence="4 7">
    <name type="scientific">Candidatus Hakubella thermalkaliphila</name>
    <dbReference type="NCBI Taxonomy" id="2754717"/>
    <lineage>
        <taxon>Bacteria</taxon>
        <taxon>Bacillati</taxon>
        <taxon>Actinomycetota</taxon>
        <taxon>Actinomycetota incertae sedis</taxon>
        <taxon>Candidatus Hakubellales</taxon>
        <taxon>Candidatus Hakubellaceae</taxon>
        <taxon>Candidatus Hakubella</taxon>
    </lineage>
</organism>
<dbReference type="EMBL" id="BLSA01000147">
    <property type="protein sequence ID" value="GFP32762.1"/>
    <property type="molecule type" value="Genomic_DNA"/>
</dbReference>
<sequence length="82" mass="10125">MKWNQFVPSRFEYDWEKDKLAEHNVTFEEAVETFFNDYQIRRNKQFKDRWQLIGQTDSGRKLKIIFQLKRGKVVRIITGWQI</sequence>
<dbReference type="Proteomes" id="UP000576480">
    <property type="component" value="Unassembled WGS sequence"/>
</dbReference>
<dbReference type="InterPro" id="IPR007460">
    <property type="entry name" value="BrnT_toxin"/>
</dbReference>
<dbReference type="RefSeq" id="WP_176229611.1">
    <property type="nucleotide sequence ID" value="NZ_BLRY01000042.1"/>
</dbReference>
<dbReference type="AlphaFoldDB" id="A0A6V8PQL6"/>
<evidence type="ECO:0000313" key="5">
    <source>
        <dbReference type="Proteomes" id="UP000543224"/>
    </source>
</evidence>
<comment type="caution">
    <text evidence="4">The sequence shown here is derived from an EMBL/GenBank/DDBJ whole genome shotgun (WGS) entry which is preliminary data.</text>
</comment>
<dbReference type="Proteomes" id="UP000591948">
    <property type="component" value="Unassembled WGS sequence"/>
</dbReference>
<dbReference type="Gene3D" id="3.10.450.530">
    <property type="entry name" value="Ribonuclease toxin, BrnT, of type II toxin-antitoxin system"/>
    <property type="match status" value="1"/>
</dbReference>
<dbReference type="Proteomes" id="UP000568877">
    <property type="component" value="Unassembled WGS sequence"/>
</dbReference>
<accession>A0A6V8PQL6</accession>
<protein>
    <submittedName>
        <fullName evidence="4">Uncharacterized protein</fullName>
    </submittedName>
</protein>
<reference evidence="5 6" key="1">
    <citation type="journal article" date="2020" name="Front. Microbiol.">
        <title>Single-cell genomics of novel Actinobacteria with the Wood-Ljungdahl pathway discovered in a serpentinizing system.</title>
        <authorList>
            <person name="Merino N."/>
            <person name="Kawai M."/>
            <person name="Boyd E.S."/>
            <person name="Colman D.R."/>
            <person name="McGlynn S.E."/>
            <person name="Nealson K.H."/>
            <person name="Kurokawa K."/>
            <person name="Hongoh Y."/>
        </authorList>
    </citation>
    <scope>NUCLEOTIDE SEQUENCE [LARGE SCALE GENOMIC DNA]</scope>
    <source>
        <strain evidence="1 5">S25</strain>
        <strain evidence="2 8">S33</strain>
        <strain evidence="3 6">S42</strain>
        <strain evidence="4 7">S43</strain>
    </source>
</reference>
<evidence type="ECO:0000313" key="1">
    <source>
        <dbReference type="EMBL" id="GFP24761.1"/>
    </source>
</evidence>
<evidence type="ECO:0000313" key="6">
    <source>
        <dbReference type="Proteomes" id="UP000568877"/>
    </source>
</evidence>
<proteinExistence type="predicted"/>
<keyword evidence="8" id="KW-1185">Reference proteome</keyword>
<evidence type="ECO:0000313" key="2">
    <source>
        <dbReference type="EMBL" id="GFP27545.1"/>
    </source>
</evidence>
<evidence type="ECO:0000313" key="8">
    <source>
        <dbReference type="Proteomes" id="UP000591948"/>
    </source>
</evidence>
<evidence type="ECO:0000313" key="7">
    <source>
        <dbReference type="Proteomes" id="UP000576480"/>
    </source>
</evidence>
<dbReference type="EMBL" id="BLRY01000042">
    <property type="protein sequence ID" value="GFP27545.1"/>
    <property type="molecule type" value="Genomic_DNA"/>
</dbReference>
<dbReference type="InterPro" id="IPR038573">
    <property type="entry name" value="BrnT_sf"/>
</dbReference>
<evidence type="ECO:0000313" key="3">
    <source>
        <dbReference type="EMBL" id="GFP32762.1"/>
    </source>
</evidence>
<gene>
    <name evidence="1" type="ORF">HKBW3S25_00198</name>
    <name evidence="2" type="ORF">HKBW3S33_00957</name>
    <name evidence="3" type="ORF">HKBW3S42_01068</name>
    <name evidence="4" type="ORF">HKBW3S43_00717</name>
</gene>
<dbReference type="EMBL" id="BLRX01000012">
    <property type="protein sequence ID" value="GFP24761.1"/>
    <property type="molecule type" value="Genomic_DNA"/>
</dbReference>
<dbReference type="Proteomes" id="UP000543224">
    <property type="component" value="Unassembled WGS sequence"/>
</dbReference>